<feature type="compositionally biased region" description="Pro residues" evidence="1">
    <location>
        <begin position="620"/>
        <end position="634"/>
    </location>
</feature>
<name>A0AAW2P7S1_9LAMI</name>
<feature type="region of interest" description="Disordered" evidence="1">
    <location>
        <begin position="356"/>
        <end position="377"/>
    </location>
</feature>
<comment type="caution">
    <text evidence="3">The sequence shown here is derived from an EMBL/GenBank/DDBJ whole genome shotgun (WGS) entry which is preliminary data.</text>
</comment>
<dbReference type="InterPro" id="IPR025312">
    <property type="entry name" value="DUF4216"/>
</dbReference>
<sequence length="656" mass="74426">MKKLVKDLGLPIEKIHACKNGCMLYRKDGVDLEYSKFCGDARYNLLESETHTERSHRMLSLEELCNVWLGLCTYDFTPHGQYGCTYSCWPIIITPDNLSPNMYMSSEYMFLTMAIPSPSNPKRLLDGYLESLIEELLQLWHVGVRTYDYATNWAFMMRASLMWTVNDLPAYEIASRWSTAGVMGCPVCMDDTRAYMNVVEVTSLLTYFVNGYNFQSERHNTDKSTINCGLCVKSSSYTDEGNDFYGIIEEIIQLTYPLIPNLHIMLFKCRWVDPVRGMKVNPWYHLVDVNFKKLYQKDDPFILAQQAVQDEDVGDRVVVVATVVALPALPALTQRILLTPAKWGQMRRGLAVHRPRPGVGCSTTTSATTSPTGPEALHQPPGCEISYWWDCDDESVFKVVKSPVGKLLRKWFADARNQLARQLCLAEEIWRQFLEFWASPEFQAQSIKNKVNRAANPKPAMTIYRGGSSSDGAHKRKLDTQLGRPANQMEVFEKVYKKKDDGQWSGPRAEEVAEAFLRQLRECQGEENNNEESAPSSQASMTPNEQQLWMSAIGGRKRGQVFDLRSEAHHTITGSSQPNNSTAPTPSSPQPQSDDLFDRMQMIERYIRNRDLDWPDHIVPQPPADTPPPPPPAPDGNDEHAPADGHDLVMIFFLIL</sequence>
<evidence type="ECO:0000256" key="1">
    <source>
        <dbReference type="SAM" id="MobiDB-lite"/>
    </source>
</evidence>
<evidence type="ECO:0000259" key="2">
    <source>
        <dbReference type="Pfam" id="PF13952"/>
    </source>
</evidence>
<organism evidence="3">
    <name type="scientific">Sesamum calycinum</name>
    <dbReference type="NCBI Taxonomy" id="2727403"/>
    <lineage>
        <taxon>Eukaryota</taxon>
        <taxon>Viridiplantae</taxon>
        <taxon>Streptophyta</taxon>
        <taxon>Embryophyta</taxon>
        <taxon>Tracheophyta</taxon>
        <taxon>Spermatophyta</taxon>
        <taxon>Magnoliopsida</taxon>
        <taxon>eudicotyledons</taxon>
        <taxon>Gunneridae</taxon>
        <taxon>Pentapetalae</taxon>
        <taxon>asterids</taxon>
        <taxon>lamiids</taxon>
        <taxon>Lamiales</taxon>
        <taxon>Pedaliaceae</taxon>
        <taxon>Sesamum</taxon>
    </lineage>
</organism>
<dbReference type="EMBL" id="JACGWM010000009">
    <property type="protein sequence ID" value="KAL0352200.1"/>
    <property type="molecule type" value="Genomic_DNA"/>
</dbReference>
<gene>
    <name evidence="3" type="ORF">Scaly_1608700</name>
</gene>
<feature type="compositionally biased region" description="Low complexity" evidence="1">
    <location>
        <begin position="362"/>
        <end position="372"/>
    </location>
</feature>
<feature type="region of interest" description="Disordered" evidence="1">
    <location>
        <begin position="571"/>
        <end position="595"/>
    </location>
</feature>
<dbReference type="InterPro" id="IPR004252">
    <property type="entry name" value="Probable_transposase_24"/>
</dbReference>
<accession>A0AAW2P7S1</accession>
<feature type="compositionally biased region" description="Polar residues" evidence="1">
    <location>
        <begin position="533"/>
        <end position="544"/>
    </location>
</feature>
<proteinExistence type="predicted"/>
<dbReference type="InterPro" id="IPR004242">
    <property type="entry name" value="Transposase_21"/>
</dbReference>
<feature type="domain" description="DUF4216" evidence="2">
    <location>
        <begin position="253"/>
        <end position="309"/>
    </location>
</feature>
<feature type="region of interest" description="Disordered" evidence="1">
    <location>
        <begin position="611"/>
        <end position="644"/>
    </location>
</feature>
<dbReference type="AlphaFoldDB" id="A0AAW2P7S1"/>
<dbReference type="Pfam" id="PF02992">
    <property type="entry name" value="Transposase_21"/>
    <property type="match status" value="1"/>
</dbReference>
<feature type="compositionally biased region" description="Low complexity" evidence="1">
    <location>
        <begin position="575"/>
        <end position="593"/>
    </location>
</feature>
<evidence type="ECO:0000313" key="3">
    <source>
        <dbReference type="EMBL" id="KAL0352200.1"/>
    </source>
</evidence>
<reference evidence="3" key="2">
    <citation type="journal article" date="2024" name="Plant">
        <title>Genomic evolution and insights into agronomic trait innovations of Sesamum species.</title>
        <authorList>
            <person name="Miao H."/>
            <person name="Wang L."/>
            <person name="Qu L."/>
            <person name="Liu H."/>
            <person name="Sun Y."/>
            <person name="Le M."/>
            <person name="Wang Q."/>
            <person name="Wei S."/>
            <person name="Zheng Y."/>
            <person name="Lin W."/>
            <person name="Duan Y."/>
            <person name="Cao H."/>
            <person name="Xiong S."/>
            <person name="Wang X."/>
            <person name="Wei L."/>
            <person name="Li C."/>
            <person name="Ma Q."/>
            <person name="Ju M."/>
            <person name="Zhao R."/>
            <person name="Li G."/>
            <person name="Mu C."/>
            <person name="Tian Q."/>
            <person name="Mei H."/>
            <person name="Zhang T."/>
            <person name="Gao T."/>
            <person name="Zhang H."/>
        </authorList>
    </citation>
    <scope>NUCLEOTIDE SEQUENCE</scope>
    <source>
        <strain evidence="3">KEN8</strain>
    </source>
</reference>
<reference evidence="3" key="1">
    <citation type="submission" date="2020-06" db="EMBL/GenBank/DDBJ databases">
        <authorList>
            <person name="Li T."/>
            <person name="Hu X."/>
            <person name="Zhang T."/>
            <person name="Song X."/>
            <person name="Zhang H."/>
            <person name="Dai N."/>
            <person name="Sheng W."/>
            <person name="Hou X."/>
            <person name="Wei L."/>
        </authorList>
    </citation>
    <scope>NUCLEOTIDE SEQUENCE</scope>
    <source>
        <strain evidence="3">KEN8</strain>
        <tissue evidence="3">Leaf</tissue>
    </source>
</reference>
<protein>
    <recommendedName>
        <fullName evidence="2">DUF4216 domain-containing protein</fullName>
    </recommendedName>
</protein>
<dbReference type="Pfam" id="PF03004">
    <property type="entry name" value="Transposase_24"/>
    <property type="match status" value="1"/>
</dbReference>
<feature type="region of interest" description="Disordered" evidence="1">
    <location>
        <begin position="525"/>
        <end position="544"/>
    </location>
</feature>
<dbReference type="Pfam" id="PF13952">
    <property type="entry name" value="DUF4216"/>
    <property type="match status" value="1"/>
</dbReference>
<dbReference type="PANTHER" id="PTHR10775">
    <property type="entry name" value="OS08G0208400 PROTEIN"/>
    <property type="match status" value="1"/>
</dbReference>
<dbReference type="PANTHER" id="PTHR10775:SF193">
    <property type="entry name" value="DUF4216 DOMAIN-CONTAINING PROTEIN"/>
    <property type="match status" value="1"/>
</dbReference>